<evidence type="ECO:0000313" key="1">
    <source>
        <dbReference type="EMBL" id="RBP44824.1"/>
    </source>
</evidence>
<keyword evidence="2" id="KW-1185">Reference proteome</keyword>
<dbReference type="RefSeq" id="WP_113956083.1">
    <property type="nucleotide sequence ID" value="NZ_QNRT01000024.1"/>
</dbReference>
<dbReference type="OrthoDB" id="7062704at2"/>
<protein>
    <submittedName>
        <fullName evidence="1">Uncharacterized protein</fullName>
    </submittedName>
</protein>
<name>A0A395JF66_9GAMM</name>
<evidence type="ECO:0000313" key="2">
    <source>
        <dbReference type="Proteomes" id="UP000253083"/>
    </source>
</evidence>
<reference evidence="1 2" key="1">
    <citation type="submission" date="2018-06" db="EMBL/GenBank/DDBJ databases">
        <title>Genomic Encyclopedia of Type Strains, Phase IV (KMG-IV): sequencing the most valuable type-strain genomes for metagenomic binning, comparative biology and taxonomic classification.</title>
        <authorList>
            <person name="Goeker M."/>
        </authorList>
    </citation>
    <scope>NUCLEOTIDE SEQUENCE [LARGE SCALE GENOMIC DNA]</scope>
    <source>
        <strain evidence="1 2">DSM 24032</strain>
    </source>
</reference>
<organism evidence="1 2">
    <name type="scientific">Arenicella xantha</name>
    <dbReference type="NCBI Taxonomy" id="644221"/>
    <lineage>
        <taxon>Bacteria</taxon>
        <taxon>Pseudomonadati</taxon>
        <taxon>Pseudomonadota</taxon>
        <taxon>Gammaproteobacteria</taxon>
        <taxon>Arenicellales</taxon>
        <taxon>Arenicellaceae</taxon>
        <taxon>Arenicella</taxon>
    </lineage>
</organism>
<comment type="caution">
    <text evidence="1">The sequence shown here is derived from an EMBL/GenBank/DDBJ whole genome shotgun (WGS) entry which is preliminary data.</text>
</comment>
<accession>A0A395JF66</accession>
<gene>
    <name evidence="1" type="ORF">DFR28_1243</name>
</gene>
<dbReference type="EMBL" id="QNRT01000024">
    <property type="protein sequence ID" value="RBP44824.1"/>
    <property type="molecule type" value="Genomic_DNA"/>
</dbReference>
<dbReference type="InParanoid" id="A0A395JF66"/>
<dbReference type="AlphaFoldDB" id="A0A395JF66"/>
<sequence>MKAEALNLVQGLSHPCADIYISYKDSHAISFEMKFSLVVNGFKNDIEVTFENPATFIWENESYSQIDLPDVLPKCSKTFSDCVYPFIEVKNSEWLEKYEPISSAYSDSKLRQYALISMNDLVMVLAAEEPKIKVLNEIA</sequence>
<proteinExistence type="predicted"/>
<dbReference type="Proteomes" id="UP000253083">
    <property type="component" value="Unassembled WGS sequence"/>
</dbReference>